<dbReference type="WBParaSite" id="jg25942">
    <property type="protein sequence ID" value="jg25942"/>
    <property type="gene ID" value="jg25942"/>
</dbReference>
<proteinExistence type="predicted"/>
<dbReference type="InterPro" id="IPR036179">
    <property type="entry name" value="Ig-like_dom_sf"/>
</dbReference>
<evidence type="ECO:0000256" key="1">
    <source>
        <dbReference type="SAM" id="MobiDB-lite"/>
    </source>
</evidence>
<keyword evidence="2" id="KW-1185">Reference proteome</keyword>
<protein>
    <submittedName>
        <fullName evidence="3">Titin</fullName>
    </submittedName>
</protein>
<name>A0A915E3Z1_9BILA</name>
<dbReference type="AlphaFoldDB" id="A0A915E3Z1"/>
<dbReference type="SUPFAM" id="SSF48726">
    <property type="entry name" value="Immunoglobulin"/>
    <property type="match status" value="1"/>
</dbReference>
<organism evidence="2 3">
    <name type="scientific">Ditylenchus dipsaci</name>
    <dbReference type="NCBI Taxonomy" id="166011"/>
    <lineage>
        <taxon>Eukaryota</taxon>
        <taxon>Metazoa</taxon>
        <taxon>Ecdysozoa</taxon>
        <taxon>Nematoda</taxon>
        <taxon>Chromadorea</taxon>
        <taxon>Rhabditida</taxon>
        <taxon>Tylenchina</taxon>
        <taxon>Tylenchomorpha</taxon>
        <taxon>Sphaerularioidea</taxon>
        <taxon>Anguinidae</taxon>
        <taxon>Anguininae</taxon>
        <taxon>Ditylenchus</taxon>
    </lineage>
</organism>
<dbReference type="Proteomes" id="UP000887574">
    <property type="component" value="Unplaced"/>
</dbReference>
<accession>A0A915E3Z1</accession>
<dbReference type="Gene3D" id="2.60.40.10">
    <property type="entry name" value="Immunoglobulins"/>
    <property type="match status" value="1"/>
</dbReference>
<feature type="compositionally biased region" description="Basic and acidic residues" evidence="1">
    <location>
        <begin position="234"/>
        <end position="244"/>
    </location>
</feature>
<feature type="region of interest" description="Disordered" evidence="1">
    <location>
        <begin position="211"/>
        <end position="244"/>
    </location>
</feature>
<feature type="compositionally biased region" description="Polar residues" evidence="1">
    <location>
        <begin position="211"/>
        <end position="221"/>
    </location>
</feature>
<evidence type="ECO:0000313" key="3">
    <source>
        <dbReference type="WBParaSite" id="jg25942"/>
    </source>
</evidence>
<evidence type="ECO:0000313" key="2">
    <source>
        <dbReference type="Proteomes" id="UP000887574"/>
    </source>
</evidence>
<reference evidence="3" key="1">
    <citation type="submission" date="2022-11" db="UniProtKB">
        <authorList>
            <consortium name="WormBaseParasite"/>
        </authorList>
    </citation>
    <scope>IDENTIFICATION</scope>
</reference>
<sequence>MEVVVEGKPEPSVEWFKDGRPLKLTTAIFIAKSYMRGIAFSGRQRAEYGGRWHLYLQAVNKAGEAESKPTLLGGRWHLHLQAVNKAGEAESKANFGVEELNVAPKFVEGLKPVESRLSGRHTLVVKQAAQADAGTILQSSQQSWRSRNQSQFRMLEKEDQQNECGGGGTRNNCSMVQDGAPIQLDNTHLIAKSEGSGQHSLTVKEAGQLMQVSTLQSSQQSREAETKANFGVQEEVKSPDSHRV</sequence>
<dbReference type="InterPro" id="IPR013783">
    <property type="entry name" value="Ig-like_fold"/>
</dbReference>